<evidence type="ECO:0000313" key="8">
    <source>
        <dbReference type="EMBL" id="SEO95392.1"/>
    </source>
</evidence>
<dbReference type="STRING" id="551995.SAMN05192574_11735"/>
<keyword evidence="6 7" id="KW-0998">Cell outer membrane</keyword>
<organism evidence="8 9">
    <name type="scientific">Mucilaginibacter gossypiicola</name>
    <dbReference type="NCBI Taxonomy" id="551995"/>
    <lineage>
        <taxon>Bacteria</taxon>
        <taxon>Pseudomonadati</taxon>
        <taxon>Bacteroidota</taxon>
        <taxon>Sphingobacteriia</taxon>
        <taxon>Sphingobacteriales</taxon>
        <taxon>Sphingobacteriaceae</taxon>
        <taxon>Mucilaginibacter</taxon>
    </lineage>
</organism>
<gene>
    <name evidence="8" type="ORF">SAMN05192574_11735</name>
</gene>
<proteinExistence type="inferred from homology"/>
<keyword evidence="5 7" id="KW-0472">Membrane</keyword>
<dbReference type="InterPro" id="IPR023996">
    <property type="entry name" value="TonB-dep_OMP_SusC/RagA"/>
</dbReference>
<name>A0A1H8TWJ1_9SPHI</name>
<dbReference type="EMBL" id="FOCL01000017">
    <property type="protein sequence ID" value="SEO95392.1"/>
    <property type="molecule type" value="Genomic_DNA"/>
</dbReference>
<protein>
    <submittedName>
        <fullName evidence="8">TonB-linked outer membrane protein, SusC/RagA family</fullName>
    </submittedName>
</protein>
<evidence type="ECO:0000256" key="6">
    <source>
        <dbReference type="ARBA" id="ARBA00023237"/>
    </source>
</evidence>
<dbReference type="AlphaFoldDB" id="A0A1H8TWJ1"/>
<evidence type="ECO:0000256" key="4">
    <source>
        <dbReference type="ARBA" id="ARBA00022692"/>
    </source>
</evidence>
<sequence>MSGDYTGRNTGDAIGHATISNSEVNHWLIENIFSYNRSFGKHTIDFTGLYSSQKDYTFTNTLNANTFINDLTNFYNVGSAQIQQTASSYTQSTLLSQMVRINYSYAGKYLLTATARRDGFSGFSAAHKYGTFPSVALAWNVNEESFLKGISSISQLKLRASYGISGNQGVSSYNTLTTLGSTQYIYGSTTTVGLVPSAIGNGNLKWESTKGLNIGLDFSILRDRITGSIDAYDTKTYNLLLSRKIPYITGYTTILDNIGKTANKGIELSITSRNIRGTNFSWETNVNFSANRNKLVQLYGDNKDDITNNLFLGKQLYAVYDYKLIGIWQKGDDFTVDPSAKPGDLKFADLNGDGKINTADRTYLGSRLPKYIAGMTNTFRYKNFTLSAFIQTFQGALKPNPIYDYRDQAGRINLPAGIGYWTAANQSNTRPSLSYSNSRQYTYPVSGSYTRIKDVTLSYNFPKQMLEGLKIANLQVYASGRNIATFSKWLGWDPETDFYSYAANQGSSFYPLVATAVLGINITLQ</sequence>
<evidence type="ECO:0000256" key="2">
    <source>
        <dbReference type="ARBA" id="ARBA00022448"/>
    </source>
</evidence>
<evidence type="ECO:0000313" key="9">
    <source>
        <dbReference type="Proteomes" id="UP000198942"/>
    </source>
</evidence>
<keyword evidence="9" id="KW-1185">Reference proteome</keyword>
<dbReference type="RefSeq" id="WP_091220609.1">
    <property type="nucleotide sequence ID" value="NZ_FOCL01000017.1"/>
</dbReference>
<dbReference type="PROSITE" id="PS52016">
    <property type="entry name" value="TONB_DEPENDENT_REC_3"/>
    <property type="match status" value="1"/>
</dbReference>
<dbReference type="OrthoDB" id="9768177at2"/>
<evidence type="ECO:0000256" key="3">
    <source>
        <dbReference type="ARBA" id="ARBA00022452"/>
    </source>
</evidence>
<dbReference type="Gene3D" id="2.40.170.20">
    <property type="entry name" value="TonB-dependent receptor, beta-barrel domain"/>
    <property type="match status" value="1"/>
</dbReference>
<reference evidence="9" key="1">
    <citation type="submission" date="2016-10" db="EMBL/GenBank/DDBJ databases">
        <authorList>
            <person name="Varghese N."/>
            <person name="Submissions S."/>
        </authorList>
    </citation>
    <scope>NUCLEOTIDE SEQUENCE [LARGE SCALE GENOMIC DNA]</scope>
    <source>
        <strain evidence="9">Gh-48</strain>
    </source>
</reference>
<evidence type="ECO:0000256" key="5">
    <source>
        <dbReference type="ARBA" id="ARBA00023136"/>
    </source>
</evidence>
<keyword evidence="4 7" id="KW-0812">Transmembrane</keyword>
<dbReference type="InterPro" id="IPR039426">
    <property type="entry name" value="TonB-dep_rcpt-like"/>
</dbReference>
<accession>A0A1H8TWJ1</accession>
<dbReference type="Proteomes" id="UP000198942">
    <property type="component" value="Unassembled WGS sequence"/>
</dbReference>
<evidence type="ECO:0000256" key="7">
    <source>
        <dbReference type="PROSITE-ProRule" id="PRU01360"/>
    </source>
</evidence>
<evidence type="ECO:0000256" key="1">
    <source>
        <dbReference type="ARBA" id="ARBA00004571"/>
    </source>
</evidence>
<dbReference type="InterPro" id="IPR036942">
    <property type="entry name" value="Beta-barrel_TonB_sf"/>
</dbReference>
<comment type="subcellular location">
    <subcellularLocation>
        <location evidence="1 7">Cell outer membrane</location>
        <topology evidence="1 7">Multi-pass membrane protein</topology>
    </subcellularLocation>
</comment>
<keyword evidence="2 7" id="KW-0813">Transport</keyword>
<dbReference type="NCBIfam" id="TIGR04056">
    <property type="entry name" value="OMP_RagA_SusC"/>
    <property type="match status" value="1"/>
</dbReference>
<dbReference type="SUPFAM" id="SSF56935">
    <property type="entry name" value="Porins"/>
    <property type="match status" value="1"/>
</dbReference>
<comment type="similarity">
    <text evidence="7">Belongs to the TonB-dependent receptor family.</text>
</comment>
<dbReference type="GO" id="GO:0009279">
    <property type="term" value="C:cell outer membrane"/>
    <property type="evidence" value="ECO:0007669"/>
    <property type="project" value="UniProtKB-SubCell"/>
</dbReference>
<keyword evidence="3 7" id="KW-1134">Transmembrane beta strand</keyword>